<keyword evidence="12" id="KW-0969">Cilium</keyword>
<comment type="function">
    <text evidence="1 11">Assembles around the rod to form the L-ring and probably protects the motor/basal body from shearing forces during rotation.</text>
</comment>
<keyword evidence="10 11" id="KW-0449">Lipoprotein</keyword>
<dbReference type="PANTHER" id="PTHR34933:SF1">
    <property type="entry name" value="FLAGELLAR L-RING PROTEIN"/>
    <property type="match status" value="1"/>
</dbReference>
<keyword evidence="6 11" id="KW-0472">Membrane</keyword>
<evidence type="ECO:0000256" key="11">
    <source>
        <dbReference type="HAMAP-Rule" id="MF_00415"/>
    </source>
</evidence>
<gene>
    <name evidence="11" type="primary">flgH</name>
    <name evidence="12" type="ORF">SAMN05443662_0611</name>
</gene>
<dbReference type="HAMAP" id="MF_00415">
    <property type="entry name" value="FlgH"/>
    <property type="match status" value="1"/>
</dbReference>
<keyword evidence="12" id="KW-0282">Flagellum</keyword>
<sequence length="231" mass="25364">MNALRILLALTATAALVGCSTAPERMEKFSYEPYYPPGAVKKTSPKNGSLYQPHQAMTLFDDASAHNVGDIITINLIESFKAKKKDEAKYNRSNDYDGGSVKLFGRTDSQILKEATGFFNPLSISGSKTAFNGKSDVKQDSSITGKIAVMVTEVLPNGNLVVRGEKWITVSDGEEVVRFAGIIRPQDIQPDNTIDSTKVADVRLIYKDTGYAGDVTRPSAVNKWFTKYWPL</sequence>
<evidence type="ECO:0000256" key="2">
    <source>
        <dbReference type="ARBA" id="ARBA00004635"/>
    </source>
</evidence>
<dbReference type="EMBL" id="FSRE01000001">
    <property type="protein sequence ID" value="SIN78376.1"/>
    <property type="molecule type" value="Genomic_DNA"/>
</dbReference>
<dbReference type="Proteomes" id="UP000198461">
    <property type="component" value="Unassembled WGS sequence"/>
</dbReference>
<dbReference type="InterPro" id="IPR000527">
    <property type="entry name" value="Flag_Lring"/>
</dbReference>
<name>A0A1N6E5V5_9GAMM</name>
<dbReference type="PROSITE" id="PS51257">
    <property type="entry name" value="PROKAR_LIPOPROTEIN"/>
    <property type="match status" value="1"/>
</dbReference>
<accession>A0A1N6E5V5</accession>
<comment type="subcellular location">
    <subcellularLocation>
        <location evidence="11">Cell outer membrane</location>
        <topology evidence="11">Lipid-anchor</topology>
    </subcellularLocation>
    <subcellularLocation>
        <location evidence="11">Bacterial flagellum basal body</location>
    </subcellularLocation>
    <subcellularLocation>
        <location evidence="2">Membrane</location>
        <topology evidence="2">Lipid-anchor</topology>
    </subcellularLocation>
</comment>
<evidence type="ECO:0000313" key="13">
    <source>
        <dbReference type="Proteomes" id="UP000198461"/>
    </source>
</evidence>
<dbReference type="PANTHER" id="PTHR34933">
    <property type="entry name" value="FLAGELLAR L-RING PROTEIN"/>
    <property type="match status" value="1"/>
</dbReference>
<dbReference type="GO" id="GO:0071973">
    <property type="term" value="P:bacterial-type flagellum-dependent cell motility"/>
    <property type="evidence" value="ECO:0007669"/>
    <property type="project" value="InterPro"/>
</dbReference>
<dbReference type="RefSeq" id="WP_074200896.1">
    <property type="nucleotide sequence ID" value="NZ_FSRE01000001.1"/>
</dbReference>
<evidence type="ECO:0000256" key="8">
    <source>
        <dbReference type="ARBA" id="ARBA00023143"/>
    </source>
</evidence>
<keyword evidence="5 11" id="KW-0732">Signal</keyword>
<dbReference type="PRINTS" id="PR01008">
    <property type="entry name" value="FLGLRINGFLGH"/>
</dbReference>
<comment type="similarity">
    <text evidence="3 11">Belongs to the FlgH family.</text>
</comment>
<dbReference type="STRING" id="364032.SAMN05443662_0611"/>
<evidence type="ECO:0000256" key="3">
    <source>
        <dbReference type="ARBA" id="ARBA00006929"/>
    </source>
</evidence>
<dbReference type="GO" id="GO:0009427">
    <property type="term" value="C:bacterial-type flagellum basal body, distal rod, L ring"/>
    <property type="evidence" value="ECO:0007669"/>
    <property type="project" value="InterPro"/>
</dbReference>
<dbReference type="OrthoDB" id="9789463at2"/>
<dbReference type="AlphaFoldDB" id="A0A1N6E5V5"/>
<evidence type="ECO:0000256" key="5">
    <source>
        <dbReference type="ARBA" id="ARBA00022729"/>
    </source>
</evidence>
<reference evidence="12 13" key="1">
    <citation type="submission" date="2016-11" db="EMBL/GenBank/DDBJ databases">
        <authorList>
            <person name="Jaros S."/>
            <person name="Januszkiewicz K."/>
            <person name="Wedrychowicz H."/>
        </authorList>
    </citation>
    <scope>NUCLEOTIDE SEQUENCE [LARGE SCALE GENOMIC DNA]</scope>
    <source>
        <strain evidence="12 13">DSM 17737</strain>
    </source>
</reference>
<evidence type="ECO:0000256" key="4">
    <source>
        <dbReference type="ARBA" id="ARBA00011439"/>
    </source>
</evidence>
<evidence type="ECO:0000313" key="12">
    <source>
        <dbReference type="EMBL" id="SIN78376.1"/>
    </source>
</evidence>
<keyword evidence="8 11" id="KW-0975">Bacterial flagellum</keyword>
<proteinExistence type="inferred from homology"/>
<evidence type="ECO:0000256" key="10">
    <source>
        <dbReference type="ARBA" id="ARBA00023288"/>
    </source>
</evidence>
<dbReference type="GO" id="GO:0003774">
    <property type="term" value="F:cytoskeletal motor activity"/>
    <property type="evidence" value="ECO:0007669"/>
    <property type="project" value="InterPro"/>
</dbReference>
<evidence type="ECO:0000256" key="6">
    <source>
        <dbReference type="ARBA" id="ARBA00023136"/>
    </source>
</evidence>
<keyword evidence="13" id="KW-1185">Reference proteome</keyword>
<evidence type="ECO:0000256" key="9">
    <source>
        <dbReference type="ARBA" id="ARBA00023237"/>
    </source>
</evidence>
<evidence type="ECO:0000256" key="1">
    <source>
        <dbReference type="ARBA" id="ARBA00002591"/>
    </source>
</evidence>
<organism evidence="12 13">
    <name type="scientific">Sulfurivirga caldicuralii</name>
    <dbReference type="NCBI Taxonomy" id="364032"/>
    <lineage>
        <taxon>Bacteria</taxon>
        <taxon>Pseudomonadati</taxon>
        <taxon>Pseudomonadota</taxon>
        <taxon>Gammaproteobacteria</taxon>
        <taxon>Thiotrichales</taxon>
        <taxon>Piscirickettsiaceae</taxon>
        <taxon>Sulfurivirga</taxon>
    </lineage>
</organism>
<keyword evidence="9 11" id="KW-0998">Cell outer membrane</keyword>
<dbReference type="GO" id="GO:0009279">
    <property type="term" value="C:cell outer membrane"/>
    <property type="evidence" value="ECO:0007669"/>
    <property type="project" value="UniProtKB-SubCell"/>
</dbReference>
<keyword evidence="12" id="KW-0966">Cell projection</keyword>
<dbReference type="Pfam" id="PF02107">
    <property type="entry name" value="FlgH"/>
    <property type="match status" value="1"/>
</dbReference>
<comment type="subunit">
    <text evidence="4 11">The basal body constitutes a major portion of the flagellar organelle and consists of four rings (L,P,S, and M) mounted on a central rod.</text>
</comment>
<evidence type="ECO:0000256" key="7">
    <source>
        <dbReference type="ARBA" id="ARBA00023139"/>
    </source>
</evidence>
<keyword evidence="7" id="KW-0564">Palmitate</keyword>
<protein>
    <recommendedName>
        <fullName evidence="11">Flagellar L-ring protein</fullName>
    </recommendedName>
    <alternativeName>
        <fullName evidence="11">Basal body L-ring protein</fullName>
    </alternativeName>
</protein>